<dbReference type="InterPro" id="IPR032017">
    <property type="entry name" value="FAM76"/>
</dbReference>
<reference evidence="5 6" key="1">
    <citation type="journal article" date="2012" name="BMC Genomics">
        <title>Comparative genomic analysis and phylogenetic position of Theileria equi.</title>
        <authorList>
            <person name="Kappmeyer L.S."/>
            <person name="Thiagarajan M."/>
            <person name="Herndon D.R."/>
            <person name="Ramsay J.D."/>
            <person name="Caler E."/>
            <person name="Djikeng A."/>
            <person name="Gillespie J.J."/>
            <person name="Lau A.O."/>
            <person name="Roalson E.H."/>
            <person name="Silva J.C."/>
            <person name="Silva M.G."/>
            <person name="Suarez C.E."/>
            <person name="Ueti M.W."/>
            <person name="Nene V.M."/>
            <person name="Mealey R.H."/>
            <person name="Knowles D.P."/>
            <person name="Brayton K.A."/>
        </authorList>
    </citation>
    <scope>NUCLEOTIDE SEQUENCE [LARGE SCALE GENOMIC DNA]</scope>
    <source>
        <strain evidence="5 6">WA</strain>
    </source>
</reference>
<protein>
    <submittedName>
        <fullName evidence="5">Uncharacterized protein</fullName>
    </submittedName>
</protein>
<feature type="region of interest" description="Disordered" evidence="4">
    <location>
        <begin position="18"/>
        <end position="38"/>
    </location>
</feature>
<evidence type="ECO:0000256" key="1">
    <source>
        <dbReference type="ARBA" id="ARBA00009097"/>
    </source>
</evidence>
<evidence type="ECO:0000256" key="3">
    <source>
        <dbReference type="SAM" id="Coils"/>
    </source>
</evidence>
<gene>
    <name evidence="5" type="ORF">BEWA_045930</name>
</gene>
<proteinExistence type="inferred from homology"/>
<evidence type="ECO:0000313" key="5">
    <source>
        <dbReference type="EMBL" id="EKX72129.1"/>
    </source>
</evidence>
<dbReference type="KEGG" id="beq:BEWA_045930"/>
<keyword evidence="6" id="KW-1185">Reference proteome</keyword>
<dbReference type="VEuPathDB" id="PiroplasmaDB:BEWA_045930"/>
<name>L1LA50_THEEQ</name>
<dbReference type="OrthoDB" id="3689at2759"/>
<dbReference type="eggNOG" id="KOG3990">
    <property type="taxonomic scope" value="Eukaryota"/>
</dbReference>
<evidence type="ECO:0000313" key="6">
    <source>
        <dbReference type="Proteomes" id="UP000031512"/>
    </source>
</evidence>
<dbReference type="AlphaFoldDB" id="L1LA50"/>
<comment type="caution">
    <text evidence="5">The sequence shown here is derived from an EMBL/GenBank/DDBJ whole genome shotgun (WGS) entry which is preliminary data.</text>
</comment>
<dbReference type="GO" id="GO:0016607">
    <property type="term" value="C:nuclear speck"/>
    <property type="evidence" value="ECO:0007669"/>
    <property type="project" value="TreeGrafter"/>
</dbReference>
<comment type="similarity">
    <text evidence="1">Belongs to the FAM76 family.</text>
</comment>
<dbReference type="PANTHER" id="PTHR46176">
    <property type="entry name" value="LD21662P"/>
    <property type="match status" value="1"/>
</dbReference>
<dbReference type="RefSeq" id="XP_004831581.1">
    <property type="nucleotide sequence ID" value="XM_004831524.1"/>
</dbReference>
<dbReference type="PANTHER" id="PTHR46176:SF1">
    <property type="entry name" value="LD21662P"/>
    <property type="match status" value="1"/>
</dbReference>
<keyword evidence="2 3" id="KW-0175">Coiled coil</keyword>
<feature type="coiled-coil region" evidence="3">
    <location>
        <begin position="233"/>
        <end position="281"/>
    </location>
</feature>
<dbReference type="EMBL" id="ACOU01000007">
    <property type="protein sequence ID" value="EKX72129.1"/>
    <property type="molecule type" value="Genomic_DNA"/>
</dbReference>
<accession>L1LA50</accession>
<dbReference type="Proteomes" id="UP000031512">
    <property type="component" value="Unassembled WGS sequence"/>
</dbReference>
<evidence type="ECO:0000256" key="4">
    <source>
        <dbReference type="SAM" id="MobiDB-lite"/>
    </source>
</evidence>
<dbReference type="GeneID" id="15805182"/>
<sequence>MNHRMDRMSMDSFRSGVKLSKSAPFGSPSGGSLNGSSRNSLDSIITGHNDEERDSIWYKIRKMKKKGLCMNCEKSKWKNHEFQVCSECYKKCARLKCVHCKEEFSNHRYCKKAESIYKKTVCMNCAYQTSIHSNDPRLCKYCSAWAAWNSDSVCTRCSNFYEKFGAPMNCESCGNNSAFNRGQESRDKVGGIRLCFLCTYDFKKNDYYIKRRIISSTKGRSSPEDKSMQGDDVSKLTKQVKELQGTIDTLKSTIDALNKTNKELESKYNKLLEEYNGISNAAP</sequence>
<evidence type="ECO:0000256" key="2">
    <source>
        <dbReference type="ARBA" id="ARBA00023054"/>
    </source>
</evidence>
<organism evidence="5 6">
    <name type="scientific">Theileria equi strain WA</name>
    <dbReference type="NCBI Taxonomy" id="1537102"/>
    <lineage>
        <taxon>Eukaryota</taxon>
        <taxon>Sar</taxon>
        <taxon>Alveolata</taxon>
        <taxon>Apicomplexa</taxon>
        <taxon>Aconoidasida</taxon>
        <taxon>Piroplasmida</taxon>
        <taxon>Theileriidae</taxon>
        <taxon>Theileria</taxon>
    </lineage>
</organism>
<dbReference type="Pfam" id="PF16046">
    <property type="entry name" value="FAM76"/>
    <property type="match status" value="1"/>
</dbReference>